<sequence>MEGKALHKKPGHRAGYREGKEQESYNSPPLPEFKLLNCCER</sequence>
<accession>A0A1B8NZJ2</accession>
<evidence type="ECO:0000256" key="1">
    <source>
        <dbReference type="SAM" id="MobiDB-lite"/>
    </source>
</evidence>
<dbReference type="Proteomes" id="UP000092504">
    <property type="component" value="Unassembled WGS sequence"/>
</dbReference>
<proteinExistence type="predicted"/>
<dbReference type="AlphaFoldDB" id="A0A1B8NZJ2"/>
<protein>
    <submittedName>
        <fullName evidence="2">Uncharacterized protein</fullName>
    </submittedName>
</protein>
<feature type="compositionally biased region" description="Basic residues" evidence="1">
    <location>
        <begin position="1"/>
        <end position="14"/>
    </location>
</feature>
<gene>
    <name evidence="2" type="ORF">A8U91_04485</name>
</gene>
<feature type="region of interest" description="Disordered" evidence="1">
    <location>
        <begin position="1"/>
        <end position="31"/>
    </location>
</feature>
<comment type="caution">
    <text evidence="2">The sequence shown here is derived from an EMBL/GenBank/DDBJ whole genome shotgun (WGS) entry which is preliminary data.</text>
</comment>
<name>A0A1B8NZJ2_HALEL</name>
<evidence type="ECO:0000313" key="2">
    <source>
        <dbReference type="EMBL" id="OBX35412.1"/>
    </source>
</evidence>
<reference evidence="2 3" key="1">
    <citation type="submission" date="2016-06" db="EMBL/GenBank/DDBJ databases">
        <title>Genome sequence of halotolerant plant growth promoting strain of Halomonas elongata HEK1 isolated from salterns of Rann of Kutch, Gujarat, India.</title>
        <authorList>
            <person name="Gaba S."/>
            <person name="Singh R.N."/>
            <person name="Abrol S."/>
            <person name="Kaushik R."/>
            <person name="Saxena A.K."/>
        </authorList>
    </citation>
    <scope>NUCLEOTIDE SEQUENCE [LARGE SCALE GENOMIC DNA]</scope>
    <source>
        <strain evidence="2 3">HEK1</strain>
    </source>
</reference>
<evidence type="ECO:0000313" key="3">
    <source>
        <dbReference type="Proteomes" id="UP000092504"/>
    </source>
</evidence>
<organism evidence="2 3">
    <name type="scientific">Halomonas elongata</name>
    <dbReference type="NCBI Taxonomy" id="2746"/>
    <lineage>
        <taxon>Bacteria</taxon>
        <taxon>Pseudomonadati</taxon>
        <taxon>Pseudomonadota</taxon>
        <taxon>Gammaproteobacteria</taxon>
        <taxon>Oceanospirillales</taxon>
        <taxon>Halomonadaceae</taxon>
        <taxon>Halomonas</taxon>
    </lineage>
</organism>
<dbReference type="EMBL" id="MAJD01000002">
    <property type="protein sequence ID" value="OBX35412.1"/>
    <property type="molecule type" value="Genomic_DNA"/>
</dbReference>